<evidence type="ECO:0000313" key="2">
    <source>
        <dbReference type="Proteomes" id="UP000006692"/>
    </source>
</evidence>
<dbReference type="STRING" id="994484.PSEBR_m846"/>
<dbReference type="HOGENOM" id="CLU_2603272_0_0_6"/>
<dbReference type="EMBL" id="CP002585">
    <property type="protein sequence ID" value="AEA68877.1"/>
    <property type="molecule type" value="Genomic_DNA"/>
</dbReference>
<reference evidence="1 2" key="1">
    <citation type="journal article" date="2011" name="J. Bacteriol.">
        <title>Complete genome sequence of a beneficial plant root-associated bacterium, Pseudomonas brassicacearum.</title>
        <authorList>
            <person name="Ortet P."/>
            <person name="Barakat M."/>
            <person name="Lalaouna D."/>
            <person name="Fochesato S."/>
            <person name="Barbe V."/>
            <person name="Vacherie B."/>
            <person name="Santaella C."/>
            <person name="Heulin T."/>
            <person name="Achouak W."/>
        </authorList>
    </citation>
    <scope>NUCLEOTIDE SEQUENCE [LARGE SCALE GENOMIC DNA]</scope>
    <source>
        <strain evidence="1 2">NFM421</strain>
    </source>
</reference>
<proteinExistence type="predicted"/>
<gene>
    <name evidence="1" type="ORF">PSEBR_m846</name>
</gene>
<dbReference type="KEGG" id="pba:PSEBR_m846"/>
<name>F2KFY1_PSEBN</name>
<reference key="2">
    <citation type="submission" date="2011-03" db="EMBL/GenBank/DDBJ databases">
        <title>Complete Genome Sequence of a beneficial plant roots-associated bacterium Pseudomonas brassicacearum.</title>
        <authorList>
            <person name="Ortet P."/>
            <person name="Barakat M."/>
            <person name="Lalaouna D."/>
            <person name="Fochesato S."/>
            <person name="Barbe V."/>
            <person name="Santaella C."/>
            <person name="Heulin T."/>
            <person name="Achouak W."/>
        </authorList>
    </citation>
    <scope>NUCLEOTIDE SEQUENCE</scope>
    <source>
        <strain>NFM421</strain>
    </source>
</reference>
<protein>
    <submittedName>
        <fullName evidence="1">Uncharacterized protein</fullName>
    </submittedName>
</protein>
<dbReference type="Proteomes" id="UP000006692">
    <property type="component" value="Chromosome"/>
</dbReference>
<dbReference type="AlphaFoldDB" id="F2KFY1"/>
<organism evidence="1 2">
    <name type="scientific">Pseudomonas brassicacearum (strain NFM421)</name>
    <dbReference type="NCBI Taxonomy" id="994484"/>
    <lineage>
        <taxon>Bacteria</taxon>
        <taxon>Pseudomonadati</taxon>
        <taxon>Pseudomonadota</taxon>
        <taxon>Gammaproteobacteria</taxon>
        <taxon>Pseudomonadales</taxon>
        <taxon>Pseudomonadaceae</taxon>
        <taxon>Pseudomonas</taxon>
    </lineage>
</organism>
<sequence length="79" mass="8506">MTLNAKRAHCYFYDAWLPAYLSGCETQPPAKASDAPTIEVDPGTHNRPVGRTLPLWRGSLLPLGCAAVAKPVPAVYLAK</sequence>
<evidence type="ECO:0000313" key="1">
    <source>
        <dbReference type="EMBL" id="AEA68877.1"/>
    </source>
</evidence>
<accession>F2KFY1</accession>